<evidence type="ECO:0000256" key="2">
    <source>
        <dbReference type="ARBA" id="ARBA00022741"/>
    </source>
</evidence>
<dbReference type="NCBIfam" id="TIGR00750">
    <property type="entry name" value="lao"/>
    <property type="match status" value="1"/>
</dbReference>
<protein>
    <submittedName>
        <fullName evidence="6">Methylmalonyl Co-A mutase-associated GTPase MeaB</fullName>
    </submittedName>
</protein>
<gene>
    <name evidence="6" type="primary">meaB</name>
    <name evidence="6" type="ORF">P4S50_17395</name>
</gene>
<keyword evidence="4" id="KW-0342">GTP-binding</keyword>
<dbReference type="InterPro" id="IPR052040">
    <property type="entry name" value="GTPase/Isobutyryl-CoA_mutase"/>
</dbReference>
<dbReference type="InterPro" id="IPR005129">
    <property type="entry name" value="GTPase_ArgK"/>
</dbReference>
<evidence type="ECO:0000313" key="6">
    <source>
        <dbReference type="EMBL" id="WFD10111.1"/>
    </source>
</evidence>
<evidence type="ECO:0000256" key="3">
    <source>
        <dbReference type="ARBA" id="ARBA00022801"/>
    </source>
</evidence>
<keyword evidence="5" id="KW-0143">Chaperone</keyword>
<proteinExistence type="inferred from homology"/>
<dbReference type="SUPFAM" id="SSF52540">
    <property type="entry name" value="P-loop containing nucleoside triphosphate hydrolases"/>
    <property type="match status" value="1"/>
</dbReference>
<evidence type="ECO:0000256" key="1">
    <source>
        <dbReference type="ARBA" id="ARBA00009625"/>
    </source>
</evidence>
<comment type="similarity">
    <text evidence="1">Belongs to the SIMIBI class G3E GTPase family. ArgK/MeaB subfamily.</text>
</comment>
<dbReference type="Pfam" id="PF03308">
    <property type="entry name" value="MeaB"/>
    <property type="match status" value="1"/>
</dbReference>
<evidence type="ECO:0000313" key="7">
    <source>
        <dbReference type="Proteomes" id="UP001222800"/>
    </source>
</evidence>
<keyword evidence="3" id="KW-0378">Hydrolase</keyword>
<organism evidence="6 7">
    <name type="scientific">Tepidibacter hydrothermalis</name>
    <dbReference type="NCBI Taxonomy" id="3036126"/>
    <lineage>
        <taxon>Bacteria</taxon>
        <taxon>Bacillati</taxon>
        <taxon>Bacillota</taxon>
        <taxon>Clostridia</taxon>
        <taxon>Peptostreptococcales</taxon>
        <taxon>Peptostreptococcaceae</taxon>
        <taxon>Tepidibacter</taxon>
    </lineage>
</organism>
<dbReference type="Proteomes" id="UP001222800">
    <property type="component" value="Chromosome"/>
</dbReference>
<evidence type="ECO:0000256" key="5">
    <source>
        <dbReference type="ARBA" id="ARBA00023186"/>
    </source>
</evidence>
<dbReference type="CDD" id="cd03114">
    <property type="entry name" value="MMAA-like"/>
    <property type="match status" value="1"/>
</dbReference>
<keyword evidence="7" id="KW-1185">Reference proteome</keyword>
<dbReference type="RefSeq" id="WP_277732088.1">
    <property type="nucleotide sequence ID" value="NZ_CP120733.1"/>
</dbReference>
<dbReference type="EMBL" id="CP120733">
    <property type="protein sequence ID" value="WFD10111.1"/>
    <property type="molecule type" value="Genomic_DNA"/>
</dbReference>
<dbReference type="InterPro" id="IPR027417">
    <property type="entry name" value="P-loop_NTPase"/>
</dbReference>
<name>A0ABY8EBD7_9FIRM</name>
<evidence type="ECO:0000256" key="4">
    <source>
        <dbReference type="ARBA" id="ARBA00023134"/>
    </source>
</evidence>
<sequence>MDLIKKLLEGNKRACARLISIIENEQEGYFNILKDIHKNTKGAYVIGMTGPPGAGKSTLTDKLVKKLREDGKKVGIIAIDPTSPFSKGAILGDRIRMSDLNLDPGVFIRSMGTRGYLGGLSKATYGAIKVMDAYGCDYIFVETVGVGQSEVDIVKTADTTVMVMVPGLGDDIQAIKAGVMEIGDVFVVNKADKEGAKRTLLEIEMMLDFKKDWIFRPPVTMAVANDGSGVDELIKNIINHKEHQEKNDVLKSKVLQRNKSEIREIIHRKIEDKIQNIQNEKEVEDMIIKTLSKELDPYTVSEKIFNKIIK</sequence>
<keyword evidence="2" id="KW-0547">Nucleotide-binding</keyword>
<accession>A0ABY8EBD7</accession>
<dbReference type="PANTHER" id="PTHR43087">
    <property type="entry name" value="LYSINE/ARGININE/ORNITHINE TRANSPORT SYSTEM KINASE"/>
    <property type="match status" value="1"/>
</dbReference>
<dbReference type="PANTHER" id="PTHR43087:SF1">
    <property type="entry name" value="LAO_AO TRANSPORT SYSTEM ATPASE"/>
    <property type="match status" value="1"/>
</dbReference>
<dbReference type="Gene3D" id="3.40.50.300">
    <property type="entry name" value="P-loop containing nucleotide triphosphate hydrolases"/>
    <property type="match status" value="1"/>
</dbReference>
<reference evidence="6 7" key="1">
    <citation type="submission" date="2023-03" db="EMBL/GenBank/DDBJ databases">
        <title>Complete genome sequence of Tepidibacter sp. SWIR-1, isolated from a deep-sea hydrothermal vent.</title>
        <authorList>
            <person name="Li X."/>
        </authorList>
    </citation>
    <scope>NUCLEOTIDE SEQUENCE [LARGE SCALE GENOMIC DNA]</scope>
    <source>
        <strain evidence="6 7">SWIR-1</strain>
    </source>
</reference>